<feature type="compositionally biased region" description="Low complexity" evidence="2">
    <location>
        <begin position="177"/>
        <end position="187"/>
    </location>
</feature>
<feature type="compositionally biased region" description="Basic and acidic residues" evidence="2">
    <location>
        <begin position="195"/>
        <end position="205"/>
    </location>
</feature>
<organism evidence="4">
    <name type="scientific">Laccaria bicolor (strain S238N-H82 / ATCC MYA-4686)</name>
    <name type="common">Bicoloured deceiver</name>
    <name type="synonym">Laccaria laccata var. bicolor</name>
    <dbReference type="NCBI Taxonomy" id="486041"/>
    <lineage>
        <taxon>Eukaryota</taxon>
        <taxon>Fungi</taxon>
        <taxon>Dikarya</taxon>
        <taxon>Basidiomycota</taxon>
        <taxon>Agaricomycotina</taxon>
        <taxon>Agaricomycetes</taxon>
        <taxon>Agaricomycetidae</taxon>
        <taxon>Agaricales</taxon>
        <taxon>Agaricineae</taxon>
        <taxon>Hydnangiaceae</taxon>
        <taxon>Laccaria</taxon>
    </lineage>
</organism>
<keyword evidence="4" id="KW-1185">Reference proteome</keyword>
<sequence length="227" mass="25143">MFFTFSPSLCKECQPAPNSSALKKAKVANAVQEDPPPALGNTTDDNIPVIPKCKSKVVAPRNPLPDRSNCVVNPGAINKPRPRRTSRQVVDDKTRKEQMMQHLAEIEQEKLELATQLELDEEEEAAEERCTSFSCLADQFDKDPINENEEFFMVDDFAVEDAPMDVDEELVTDVVEQEAANSSAKATKVAKKKKEKGDTRAAVDAVKEKKKANTVKSIKVKKGRPAT</sequence>
<dbReference type="RefSeq" id="XP_001875681.1">
    <property type="nucleotide sequence ID" value="XM_001875646.1"/>
</dbReference>
<dbReference type="KEGG" id="lbc:LACBIDRAFT_322664"/>
<evidence type="ECO:0000313" key="4">
    <source>
        <dbReference type="Proteomes" id="UP000001194"/>
    </source>
</evidence>
<dbReference type="GeneID" id="6071857"/>
<dbReference type="OrthoDB" id="3070163at2759"/>
<feature type="region of interest" description="Disordered" evidence="2">
    <location>
        <begin position="177"/>
        <end position="205"/>
    </location>
</feature>
<feature type="coiled-coil region" evidence="1">
    <location>
        <begin position="96"/>
        <end position="123"/>
    </location>
</feature>
<protein>
    <submittedName>
        <fullName evidence="3">Predicted protein</fullName>
    </submittedName>
</protein>
<dbReference type="Proteomes" id="UP000001194">
    <property type="component" value="Unassembled WGS sequence"/>
</dbReference>
<evidence type="ECO:0000256" key="1">
    <source>
        <dbReference type="SAM" id="Coils"/>
    </source>
</evidence>
<accession>B0CX37</accession>
<dbReference type="InParanoid" id="B0CX37"/>
<feature type="region of interest" description="Disordered" evidence="2">
    <location>
        <begin position="64"/>
        <end position="86"/>
    </location>
</feature>
<gene>
    <name evidence="3" type="ORF">LACBIDRAFT_322664</name>
</gene>
<evidence type="ECO:0000313" key="3">
    <source>
        <dbReference type="EMBL" id="EDR13183.1"/>
    </source>
</evidence>
<name>B0CX37_LACBS</name>
<dbReference type="EMBL" id="DS547093">
    <property type="protein sequence ID" value="EDR13183.1"/>
    <property type="molecule type" value="Genomic_DNA"/>
</dbReference>
<reference evidence="3 4" key="1">
    <citation type="journal article" date="2008" name="Nature">
        <title>The genome of Laccaria bicolor provides insights into mycorrhizal symbiosis.</title>
        <authorList>
            <person name="Martin F."/>
            <person name="Aerts A."/>
            <person name="Ahren D."/>
            <person name="Brun A."/>
            <person name="Danchin E.G.J."/>
            <person name="Duchaussoy F."/>
            <person name="Gibon J."/>
            <person name="Kohler A."/>
            <person name="Lindquist E."/>
            <person name="Pereda V."/>
            <person name="Salamov A."/>
            <person name="Shapiro H.J."/>
            <person name="Wuyts J."/>
            <person name="Blaudez D."/>
            <person name="Buee M."/>
            <person name="Brokstein P."/>
            <person name="Canbaeck B."/>
            <person name="Cohen D."/>
            <person name="Courty P.E."/>
            <person name="Coutinho P.M."/>
            <person name="Delaruelle C."/>
            <person name="Detter J.C."/>
            <person name="Deveau A."/>
            <person name="DiFazio S."/>
            <person name="Duplessis S."/>
            <person name="Fraissinet-Tachet L."/>
            <person name="Lucic E."/>
            <person name="Frey-Klett P."/>
            <person name="Fourrey C."/>
            <person name="Feussner I."/>
            <person name="Gay G."/>
            <person name="Grimwood J."/>
            <person name="Hoegger P.J."/>
            <person name="Jain P."/>
            <person name="Kilaru S."/>
            <person name="Labbe J."/>
            <person name="Lin Y.C."/>
            <person name="Legue V."/>
            <person name="Le Tacon F."/>
            <person name="Marmeisse R."/>
            <person name="Melayah D."/>
            <person name="Montanini B."/>
            <person name="Muratet M."/>
            <person name="Nehls U."/>
            <person name="Niculita-Hirzel H."/>
            <person name="Oudot-Le Secq M.P."/>
            <person name="Peter M."/>
            <person name="Quesneville H."/>
            <person name="Rajashekar B."/>
            <person name="Reich M."/>
            <person name="Rouhier N."/>
            <person name="Schmutz J."/>
            <person name="Yin T."/>
            <person name="Chalot M."/>
            <person name="Henrissat B."/>
            <person name="Kuees U."/>
            <person name="Lucas S."/>
            <person name="Van de Peer Y."/>
            <person name="Podila G.K."/>
            <person name="Polle A."/>
            <person name="Pukkila P.J."/>
            <person name="Richardson P.M."/>
            <person name="Rouze P."/>
            <person name="Sanders I.R."/>
            <person name="Stajich J.E."/>
            <person name="Tunlid A."/>
            <person name="Tuskan G."/>
            <person name="Grigoriev I.V."/>
        </authorList>
    </citation>
    <scope>NUCLEOTIDE SEQUENCE [LARGE SCALE GENOMIC DNA]</scope>
    <source>
        <strain evidence="4">S238N-H82 / ATCC MYA-4686</strain>
    </source>
</reference>
<dbReference type="HOGENOM" id="CLU_1219862_0_0_1"/>
<dbReference type="AlphaFoldDB" id="B0CX37"/>
<keyword evidence="1" id="KW-0175">Coiled coil</keyword>
<evidence type="ECO:0000256" key="2">
    <source>
        <dbReference type="SAM" id="MobiDB-lite"/>
    </source>
</evidence>
<proteinExistence type="predicted"/>